<protein>
    <recommendedName>
        <fullName evidence="1">VOC domain-containing protein</fullName>
    </recommendedName>
</protein>
<feature type="domain" description="VOC" evidence="1">
    <location>
        <begin position="7"/>
        <end position="131"/>
    </location>
</feature>
<evidence type="ECO:0000313" key="3">
    <source>
        <dbReference type="Proteomes" id="UP000765160"/>
    </source>
</evidence>
<accession>A0ABX1F3G6</accession>
<dbReference type="EMBL" id="JAAVTX010000005">
    <property type="protein sequence ID" value="NKE46852.1"/>
    <property type="molecule type" value="Genomic_DNA"/>
</dbReference>
<evidence type="ECO:0000313" key="2">
    <source>
        <dbReference type="EMBL" id="NKE46852.1"/>
    </source>
</evidence>
<name>A0ABX1F3G6_9PROT</name>
<dbReference type="Gene3D" id="3.30.720.110">
    <property type="match status" value="1"/>
</dbReference>
<dbReference type="InterPro" id="IPR004360">
    <property type="entry name" value="Glyas_Fos-R_dOase_dom"/>
</dbReference>
<dbReference type="Proteomes" id="UP000765160">
    <property type="component" value="Unassembled WGS sequence"/>
</dbReference>
<dbReference type="Pfam" id="PF00903">
    <property type="entry name" value="Glyoxalase"/>
    <property type="match status" value="1"/>
</dbReference>
<dbReference type="SUPFAM" id="SSF54593">
    <property type="entry name" value="Glyoxalase/Bleomycin resistance protein/Dihydroxybiphenyl dioxygenase"/>
    <property type="match status" value="1"/>
</dbReference>
<organism evidence="2 3">
    <name type="scientific">Falsiroseomonas frigidaquae</name>
    <dbReference type="NCBI Taxonomy" id="487318"/>
    <lineage>
        <taxon>Bacteria</taxon>
        <taxon>Pseudomonadati</taxon>
        <taxon>Pseudomonadota</taxon>
        <taxon>Alphaproteobacteria</taxon>
        <taxon>Acetobacterales</taxon>
        <taxon>Roseomonadaceae</taxon>
        <taxon>Falsiroseomonas</taxon>
    </lineage>
</organism>
<dbReference type="InterPro" id="IPR037523">
    <property type="entry name" value="VOC_core"/>
</dbReference>
<evidence type="ECO:0000259" key="1">
    <source>
        <dbReference type="PROSITE" id="PS51819"/>
    </source>
</evidence>
<dbReference type="RefSeq" id="WP_168051523.1">
    <property type="nucleotide sequence ID" value="NZ_JAATJR010000005.1"/>
</dbReference>
<reference evidence="2 3" key="1">
    <citation type="submission" date="2020-03" db="EMBL/GenBank/DDBJ databases">
        <title>Roseomonas selenitidurans sp. nov. isolated from soil.</title>
        <authorList>
            <person name="Liu H."/>
        </authorList>
    </citation>
    <scope>NUCLEOTIDE SEQUENCE [LARGE SCALE GENOMIC DNA]</scope>
    <source>
        <strain evidence="2 3">JCM 15073</strain>
    </source>
</reference>
<dbReference type="PROSITE" id="PS51819">
    <property type="entry name" value="VOC"/>
    <property type="match status" value="1"/>
</dbReference>
<dbReference type="PANTHER" id="PTHR34109">
    <property type="entry name" value="BNAUNNG04460D PROTEIN-RELATED"/>
    <property type="match status" value="1"/>
</dbReference>
<gene>
    <name evidence="2" type="ORF">HB662_18875</name>
</gene>
<comment type="caution">
    <text evidence="2">The sequence shown here is derived from an EMBL/GenBank/DDBJ whole genome shotgun (WGS) entry which is preliminary data.</text>
</comment>
<sequence length="137" mass="14597">MDTPAPGTLCPCLRYQDAPAALDWLERAFGFRRGLVVPDESGGIAHAERHLGSAGLVMLGSVRADGFGRAPGQLGNVTGSLYVHTADPDAAHARAVAEGAQLVRPLENTDYGSRDFSVRDPEGHVWSFGTYWPQPPA</sequence>
<keyword evidence="3" id="KW-1185">Reference proteome</keyword>
<dbReference type="InterPro" id="IPR029068">
    <property type="entry name" value="Glyas_Bleomycin-R_OHBP_Dase"/>
</dbReference>
<dbReference type="PANTHER" id="PTHR34109:SF1">
    <property type="entry name" value="VOC DOMAIN-CONTAINING PROTEIN"/>
    <property type="match status" value="1"/>
</dbReference>
<dbReference type="Gene3D" id="3.30.720.120">
    <property type="match status" value="1"/>
</dbReference>
<proteinExistence type="predicted"/>